<evidence type="ECO:0000256" key="9">
    <source>
        <dbReference type="ARBA" id="ARBA00074363"/>
    </source>
</evidence>
<keyword evidence="3 11" id="KW-0547">Nucleotide-binding</keyword>
<feature type="domain" description="Helicase ATP-binding" evidence="12">
    <location>
        <begin position="32"/>
        <end position="207"/>
    </location>
</feature>
<dbReference type="SMART" id="SM00487">
    <property type="entry name" value="DEXDc"/>
    <property type="match status" value="1"/>
</dbReference>
<dbReference type="Gene3D" id="3.40.50.300">
    <property type="entry name" value="P-loop containing nucleotide triphosphate hydrolases"/>
    <property type="match status" value="2"/>
</dbReference>
<dbReference type="SMART" id="SM00490">
    <property type="entry name" value="HELICc"/>
    <property type="match status" value="1"/>
</dbReference>
<dbReference type="FunFam" id="3.40.50.300:FF:000108">
    <property type="entry name" value="ATP-dependent RNA helicase RhlE"/>
    <property type="match status" value="1"/>
</dbReference>
<evidence type="ECO:0000259" key="13">
    <source>
        <dbReference type="PROSITE" id="PS51194"/>
    </source>
</evidence>
<dbReference type="InterPro" id="IPR050079">
    <property type="entry name" value="DEAD_box_RNA_helicase"/>
</dbReference>
<keyword evidence="5 11" id="KW-0347">Helicase</keyword>
<dbReference type="GO" id="GO:0005524">
    <property type="term" value="F:ATP binding"/>
    <property type="evidence" value="ECO:0007669"/>
    <property type="project" value="UniProtKB-KW"/>
</dbReference>
<dbReference type="GO" id="GO:0005829">
    <property type="term" value="C:cytosol"/>
    <property type="evidence" value="ECO:0007669"/>
    <property type="project" value="TreeGrafter"/>
</dbReference>
<keyword evidence="6 11" id="KW-0067">ATP-binding</keyword>
<evidence type="ECO:0000256" key="3">
    <source>
        <dbReference type="ARBA" id="ARBA00022741"/>
    </source>
</evidence>
<dbReference type="CDD" id="cd00268">
    <property type="entry name" value="DEADc"/>
    <property type="match status" value="1"/>
</dbReference>
<reference evidence="15" key="1">
    <citation type="submission" date="2016-04" db="EMBL/GenBank/DDBJ databases">
        <authorList>
            <person name="Evans L.H."/>
            <person name="Alamgir A."/>
            <person name="Owens N."/>
            <person name="Weber N.D."/>
            <person name="Virtaneva K."/>
            <person name="Barbian K."/>
            <person name="Babar A."/>
            <person name="Rosenke K."/>
        </authorList>
    </citation>
    <scope>NUCLEOTIDE SEQUENCE</scope>
    <source>
        <strain evidence="15">86-2</strain>
    </source>
</reference>
<evidence type="ECO:0000256" key="5">
    <source>
        <dbReference type="ARBA" id="ARBA00022806"/>
    </source>
</evidence>
<dbReference type="GO" id="GO:0016787">
    <property type="term" value="F:hydrolase activity"/>
    <property type="evidence" value="ECO:0007669"/>
    <property type="project" value="UniProtKB-KW"/>
</dbReference>
<name>A0A212JAX4_9BACT</name>
<proteinExistence type="inferred from homology"/>
<dbReference type="PROSITE" id="PS00039">
    <property type="entry name" value="DEAD_ATP_HELICASE"/>
    <property type="match status" value="1"/>
</dbReference>
<evidence type="ECO:0000256" key="1">
    <source>
        <dbReference type="ARBA" id="ARBA00012552"/>
    </source>
</evidence>
<dbReference type="PROSITE" id="PS51192">
    <property type="entry name" value="HELICASE_ATP_BIND_1"/>
    <property type="match status" value="1"/>
</dbReference>
<evidence type="ECO:0000313" key="15">
    <source>
        <dbReference type="EMBL" id="SBV96576.1"/>
    </source>
</evidence>
<dbReference type="InterPro" id="IPR014001">
    <property type="entry name" value="Helicase_ATP-bd"/>
</dbReference>
<dbReference type="InterPro" id="IPR014014">
    <property type="entry name" value="RNA_helicase_DEAD_Q_motif"/>
</dbReference>
<dbReference type="GO" id="GO:0009266">
    <property type="term" value="P:response to temperature stimulus"/>
    <property type="evidence" value="ECO:0007669"/>
    <property type="project" value="UniProtKB-ARBA"/>
</dbReference>
<dbReference type="InterPro" id="IPR001650">
    <property type="entry name" value="Helicase_C-like"/>
</dbReference>
<dbReference type="EC" id="3.6.4.13" evidence="1"/>
<dbReference type="PANTHER" id="PTHR47959">
    <property type="entry name" value="ATP-DEPENDENT RNA HELICASE RHLE-RELATED"/>
    <property type="match status" value="1"/>
</dbReference>
<dbReference type="PROSITE" id="PS51194">
    <property type="entry name" value="HELICASE_CTER"/>
    <property type="match status" value="1"/>
</dbReference>
<dbReference type="EMBL" id="FLUL01000001">
    <property type="protein sequence ID" value="SBV96576.1"/>
    <property type="molecule type" value="Genomic_DNA"/>
</dbReference>
<evidence type="ECO:0000256" key="11">
    <source>
        <dbReference type="RuleBase" id="RU000492"/>
    </source>
</evidence>
<dbReference type="RefSeq" id="WP_291030227.1">
    <property type="nucleotide sequence ID" value="NZ_CALESN010000085.1"/>
</dbReference>
<evidence type="ECO:0000256" key="6">
    <source>
        <dbReference type="ARBA" id="ARBA00022840"/>
    </source>
</evidence>
<sequence length="374" mass="41643">MTFKELNIIEPILKALEEKGYTTPTPIQEKAIIPALTNRDILGLAQTGTGKTAAFSLPIIQQLYLNKVSGKKREIRALILTPTRELAIQINDSLNDYTQYTGLRHCVIYGGVKQKAQTDELKTGIDILVATPGRLLDLINQGFINLDSIRHFVLDEADRMLDMGFIHDIKRLLPKLPKEKQTLFFSATMPSTIASLSRSILRDPLKVEVTPASSVIDTIKQYLYFVEKQEKKDLLINLLKKDKKQSVLVFSRTKHGADKIARLLCKAGIGSEAIHGNKSQNARQRALNNFKSQKTRVLIATDIAARGIDVDQLELVINYDLPDVPETYVHRIGRTGRAGNSGTALTFCSAEENAMLNDIQKLTGKKLNQLSIPA</sequence>
<evidence type="ECO:0000256" key="2">
    <source>
        <dbReference type="ARBA" id="ARBA00022490"/>
    </source>
</evidence>
<dbReference type="InterPro" id="IPR000629">
    <property type="entry name" value="RNA-helicase_DEAD-box_CS"/>
</dbReference>
<feature type="domain" description="Helicase C-terminal" evidence="13">
    <location>
        <begin position="218"/>
        <end position="374"/>
    </location>
</feature>
<feature type="domain" description="DEAD-box RNA helicase Q" evidence="14">
    <location>
        <begin position="1"/>
        <end position="29"/>
    </location>
</feature>
<dbReference type="Pfam" id="PF00271">
    <property type="entry name" value="Helicase_C"/>
    <property type="match status" value="1"/>
</dbReference>
<evidence type="ECO:0000259" key="14">
    <source>
        <dbReference type="PROSITE" id="PS51195"/>
    </source>
</evidence>
<dbReference type="AlphaFoldDB" id="A0A212JAX4"/>
<evidence type="ECO:0000256" key="8">
    <source>
        <dbReference type="ARBA" id="ARBA00047984"/>
    </source>
</evidence>
<dbReference type="GO" id="GO:0003724">
    <property type="term" value="F:RNA helicase activity"/>
    <property type="evidence" value="ECO:0007669"/>
    <property type="project" value="UniProtKB-EC"/>
</dbReference>
<evidence type="ECO:0000256" key="4">
    <source>
        <dbReference type="ARBA" id="ARBA00022801"/>
    </source>
</evidence>
<accession>A0A212JAX4</accession>
<dbReference type="PANTHER" id="PTHR47959:SF13">
    <property type="entry name" value="ATP-DEPENDENT RNA HELICASE RHLE"/>
    <property type="match status" value="1"/>
</dbReference>
<dbReference type="PROSITE" id="PS51195">
    <property type="entry name" value="Q_MOTIF"/>
    <property type="match status" value="1"/>
</dbReference>
<gene>
    <name evidence="15" type="primary">rhlE</name>
    <name evidence="15" type="ORF">KL86DYS2_11119</name>
</gene>
<dbReference type="Pfam" id="PF00270">
    <property type="entry name" value="DEAD"/>
    <property type="match status" value="1"/>
</dbReference>
<dbReference type="InterPro" id="IPR027417">
    <property type="entry name" value="P-loop_NTPase"/>
</dbReference>
<dbReference type="InterPro" id="IPR044742">
    <property type="entry name" value="DEAD/DEAH_RhlB"/>
</dbReference>
<dbReference type="CDD" id="cd18787">
    <property type="entry name" value="SF2_C_DEAD"/>
    <property type="match status" value="1"/>
</dbReference>
<keyword evidence="4 11" id="KW-0378">Hydrolase</keyword>
<evidence type="ECO:0000259" key="12">
    <source>
        <dbReference type="PROSITE" id="PS51192"/>
    </source>
</evidence>
<organism evidence="15">
    <name type="scientific">uncultured Dysgonomonas sp</name>
    <dbReference type="NCBI Taxonomy" id="206096"/>
    <lineage>
        <taxon>Bacteria</taxon>
        <taxon>Pseudomonadati</taxon>
        <taxon>Bacteroidota</taxon>
        <taxon>Bacteroidia</taxon>
        <taxon>Bacteroidales</taxon>
        <taxon>Dysgonomonadaceae</taxon>
        <taxon>Dysgonomonas</taxon>
        <taxon>environmental samples</taxon>
    </lineage>
</organism>
<feature type="short sequence motif" description="Q motif" evidence="10">
    <location>
        <begin position="1"/>
        <end position="29"/>
    </location>
</feature>
<comment type="similarity">
    <text evidence="7 11">Belongs to the DEAD box helicase family.</text>
</comment>
<protein>
    <recommendedName>
        <fullName evidence="9">DEAD-box ATP-dependent RNA helicase RhpA</fullName>
        <ecNumber evidence="1">3.6.4.13</ecNumber>
    </recommendedName>
</protein>
<evidence type="ECO:0000256" key="10">
    <source>
        <dbReference type="PROSITE-ProRule" id="PRU00552"/>
    </source>
</evidence>
<evidence type="ECO:0000256" key="7">
    <source>
        <dbReference type="ARBA" id="ARBA00038437"/>
    </source>
</evidence>
<dbReference type="InterPro" id="IPR011545">
    <property type="entry name" value="DEAD/DEAH_box_helicase_dom"/>
</dbReference>
<dbReference type="SUPFAM" id="SSF52540">
    <property type="entry name" value="P-loop containing nucleoside triphosphate hydrolases"/>
    <property type="match status" value="1"/>
</dbReference>
<comment type="catalytic activity">
    <reaction evidence="8">
        <text>ATP + H2O = ADP + phosphate + H(+)</text>
        <dbReference type="Rhea" id="RHEA:13065"/>
        <dbReference type="ChEBI" id="CHEBI:15377"/>
        <dbReference type="ChEBI" id="CHEBI:15378"/>
        <dbReference type="ChEBI" id="CHEBI:30616"/>
        <dbReference type="ChEBI" id="CHEBI:43474"/>
        <dbReference type="ChEBI" id="CHEBI:456216"/>
        <dbReference type="EC" id="3.6.4.13"/>
    </reaction>
</comment>
<keyword evidence="2" id="KW-0963">Cytoplasm</keyword>
<dbReference type="GO" id="GO:0003676">
    <property type="term" value="F:nucleic acid binding"/>
    <property type="evidence" value="ECO:0007669"/>
    <property type="project" value="InterPro"/>
</dbReference>
<dbReference type="GO" id="GO:0042255">
    <property type="term" value="P:ribosome assembly"/>
    <property type="evidence" value="ECO:0007669"/>
    <property type="project" value="UniProtKB-ARBA"/>
</dbReference>